<dbReference type="EC" id="2.4.2.19" evidence="4"/>
<dbReference type="Pfam" id="PF01729">
    <property type="entry name" value="QRPTase_C"/>
    <property type="match status" value="1"/>
</dbReference>
<protein>
    <recommendedName>
        <fullName evidence="4">nicotinate-nucleotide diphosphorylase (carboxylating)</fullName>
        <ecNumber evidence="4">2.4.2.19</ecNumber>
    </recommendedName>
    <alternativeName>
        <fullName evidence="8">Quinolinate phosphoribosyltransferase [decarboxylating]</fullName>
    </alternativeName>
</protein>
<dbReference type="InterPro" id="IPR036068">
    <property type="entry name" value="Nicotinate_pribotase-like_C"/>
</dbReference>
<gene>
    <name evidence="12" type="primary">nadC</name>
    <name evidence="12" type="ORF">HYZ11_09510</name>
</gene>
<name>A0A932MNJ4_UNCTE</name>
<evidence type="ECO:0000256" key="9">
    <source>
        <dbReference type="PIRNR" id="PIRNR006250"/>
    </source>
</evidence>
<evidence type="ECO:0000313" key="13">
    <source>
        <dbReference type="Proteomes" id="UP000782312"/>
    </source>
</evidence>
<feature type="domain" description="Quinolinate phosphoribosyl transferase C-terminal" evidence="10">
    <location>
        <begin position="112"/>
        <end position="288"/>
    </location>
</feature>
<dbReference type="Gene3D" id="3.20.20.70">
    <property type="entry name" value="Aldolase class I"/>
    <property type="match status" value="1"/>
</dbReference>
<dbReference type="InterPro" id="IPR002638">
    <property type="entry name" value="Quinolinate_PRibosylTrfase_C"/>
</dbReference>
<feature type="domain" description="Quinolinate phosphoribosyl transferase N-terminal" evidence="11">
    <location>
        <begin position="26"/>
        <end position="110"/>
    </location>
</feature>
<keyword evidence="6 9" id="KW-0328">Glycosyltransferase</keyword>
<comment type="function">
    <text evidence="1">Involved in the catabolism of quinolinic acid (QA).</text>
</comment>
<evidence type="ECO:0000256" key="8">
    <source>
        <dbReference type="ARBA" id="ARBA00033102"/>
    </source>
</evidence>
<evidence type="ECO:0000313" key="12">
    <source>
        <dbReference type="EMBL" id="MBI3127828.1"/>
    </source>
</evidence>
<dbReference type="InterPro" id="IPR004393">
    <property type="entry name" value="NadC"/>
</dbReference>
<reference evidence="12" key="1">
    <citation type="submission" date="2020-07" db="EMBL/GenBank/DDBJ databases">
        <title>Huge and variable diversity of episymbiotic CPR bacteria and DPANN archaea in groundwater ecosystems.</title>
        <authorList>
            <person name="He C.Y."/>
            <person name="Keren R."/>
            <person name="Whittaker M."/>
            <person name="Farag I.F."/>
            <person name="Doudna J."/>
            <person name="Cate J.H.D."/>
            <person name="Banfield J.F."/>
        </authorList>
    </citation>
    <scope>NUCLEOTIDE SEQUENCE</scope>
    <source>
        <strain evidence="12">NC_groundwater_763_Ag_S-0.2um_68_21</strain>
    </source>
</reference>
<accession>A0A932MNJ4</accession>
<dbReference type="PIRSF" id="PIRSF006250">
    <property type="entry name" value="NadC_ModD"/>
    <property type="match status" value="1"/>
</dbReference>
<evidence type="ECO:0000256" key="6">
    <source>
        <dbReference type="ARBA" id="ARBA00022676"/>
    </source>
</evidence>
<evidence type="ECO:0000259" key="10">
    <source>
        <dbReference type="Pfam" id="PF01729"/>
    </source>
</evidence>
<dbReference type="GO" id="GO:0005737">
    <property type="term" value="C:cytoplasm"/>
    <property type="evidence" value="ECO:0007669"/>
    <property type="project" value="TreeGrafter"/>
</dbReference>
<evidence type="ECO:0000256" key="5">
    <source>
        <dbReference type="ARBA" id="ARBA00022642"/>
    </source>
</evidence>
<comment type="similarity">
    <text evidence="3 9">Belongs to the NadC/ModD family.</text>
</comment>
<dbReference type="GO" id="GO:0009435">
    <property type="term" value="P:NAD+ biosynthetic process"/>
    <property type="evidence" value="ECO:0007669"/>
    <property type="project" value="InterPro"/>
</dbReference>
<dbReference type="EMBL" id="JACPUR010000019">
    <property type="protein sequence ID" value="MBI3127828.1"/>
    <property type="molecule type" value="Genomic_DNA"/>
</dbReference>
<dbReference type="InterPro" id="IPR022412">
    <property type="entry name" value="Quinolinate_PRibosylTrfase_N"/>
</dbReference>
<dbReference type="GO" id="GO:0004514">
    <property type="term" value="F:nicotinate-nucleotide diphosphorylase (carboxylating) activity"/>
    <property type="evidence" value="ECO:0007669"/>
    <property type="project" value="UniProtKB-EC"/>
</dbReference>
<sequence>MDLRAQIRAWLAEDLGPGPFHFEAARDPWCEAHVKAKSAALLCGAPYVLAILEETQSLLALGPAKPPEAGWEYEEGARVPAGAVVCRARGHAQTLLKAERTLLNFLSHLSEIATHTANVLKEIGDLPAGFGGVIDTRKNTPGLRHFEKYAVRTGGARNHRLGFFDGDLIKDNDIAVAGGVRPAIDRVWGLRYMTEIQIEVQDLAQLDEVLSDGRVHMILLDNMDLATLREAVSRARQKGTASRTGKPYSLEASGVGGAGFRALAEAGVDFISTSRLVRAAPPLDFNMKIVKVG</sequence>
<dbReference type="SUPFAM" id="SSF51690">
    <property type="entry name" value="Nicotinate/Quinolinate PRTase C-terminal domain-like"/>
    <property type="match status" value="1"/>
</dbReference>
<dbReference type="Gene3D" id="3.90.1170.20">
    <property type="entry name" value="Quinolinate phosphoribosyl transferase, N-terminal domain"/>
    <property type="match status" value="1"/>
</dbReference>
<dbReference type="InterPro" id="IPR013785">
    <property type="entry name" value="Aldolase_TIM"/>
</dbReference>
<keyword evidence="7 9" id="KW-0808">Transferase</keyword>
<organism evidence="12 13">
    <name type="scientific">Tectimicrobiota bacterium</name>
    <dbReference type="NCBI Taxonomy" id="2528274"/>
    <lineage>
        <taxon>Bacteria</taxon>
        <taxon>Pseudomonadati</taxon>
        <taxon>Nitrospinota/Tectimicrobiota group</taxon>
        <taxon>Candidatus Tectimicrobiota</taxon>
    </lineage>
</organism>
<evidence type="ECO:0000256" key="4">
    <source>
        <dbReference type="ARBA" id="ARBA00011944"/>
    </source>
</evidence>
<dbReference type="AlphaFoldDB" id="A0A932MNJ4"/>
<dbReference type="FunFam" id="3.20.20.70:FF:000030">
    <property type="entry name" value="Nicotinate-nucleotide pyrophosphorylase, carboxylating"/>
    <property type="match status" value="1"/>
</dbReference>
<dbReference type="PANTHER" id="PTHR32179">
    <property type="entry name" value="NICOTINATE-NUCLEOTIDE PYROPHOSPHORYLASE [CARBOXYLATING]"/>
    <property type="match status" value="1"/>
</dbReference>
<proteinExistence type="inferred from homology"/>
<keyword evidence="5" id="KW-0662">Pyridine nucleotide biosynthesis</keyword>
<evidence type="ECO:0000256" key="2">
    <source>
        <dbReference type="ARBA" id="ARBA00004893"/>
    </source>
</evidence>
<evidence type="ECO:0000256" key="3">
    <source>
        <dbReference type="ARBA" id="ARBA00009400"/>
    </source>
</evidence>
<dbReference type="GO" id="GO:0034213">
    <property type="term" value="P:quinolinate catabolic process"/>
    <property type="evidence" value="ECO:0007669"/>
    <property type="project" value="TreeGrafter"/>
</dbReference>
<dbReference type="Proteomes" id="UP000782312">
    <property type="component" value="Unassembled WGS sequence"/>
</dbReference>
<dbReference type="InterPro" id="IPR037128">
    <property type="entry name" value="Quinolinate_PRibosylTase_N_sf"/>
</dbReference>
<comment type="pathway">
    <text evidence="2">Cofactor biosynthesis; NAD(+) biosynthesis; nicotinate D-ribonucleotide from quinolinate: step 1/1.</text>
</comment>
<dbReference type="PANTHER" id="PTHR32179:SF3">
    <property type="entry name" value="NICOTINATE-NUCLEOTIDE PYROPHOSPHORYLASE [CARBOXYLATING]"/>
    <property type="match status" value="1"/>
</dbReference>
<evidence type="ECO:0000259" key="11">
    <source>
        <dbReference type="Pfam" id="PF02749"/>
    </source>
</evidence>
<dbReference type="Pfam" id="PF02749">
    <property type="entry name" value="QRPTase_N"/>
    <property type="match status" value="1"/>
</dbReference>
<evidence type="ECO:0000256" key="7">
    <source>
        <dbReference type="ARBA" id="ARBA00022679"/>
    </source>
</evidence>
<dbReference type="InterPro" id="IPR027277">
    <property type="entry name" value="NadC/ModD"/>
</dbReference>
<dbReference type="NCBIfam" id="TIGR00078">
    <property type="entry name" value="nadC"/>
    <property type="match status" value="1"/>
</dbReference>
<comment type="caution">
    <text evidence="12">The sequence shown here is derived from an EMBL/GenBank/DDBJ whole genome shotgun (WGS) entry which is preliminary data.</text>
</comment>
<dbReference type="SUPFAM" id="SSF54675">
    <property type="entry name" value="Nicotinate/Quinolinate PRTase N-terminal domain-like"/>
    <property type="match status" value="1"/>
</dbReference>
<evidence type="ECO:0000256" key="1">
    <source>
        <dbReference type="ARBA" id="ARBA00003237"/>
    </source>
</evidence>